<accession>A0A9P4QTY5</accession>
<comment type="caution">
    <text evidence="3">The sequence shown here is derived from an EMBL/GenBank/DDBJ whole genome shotgun (WGS) entry which is preliminary data.</text>
</comment>
<evidence type="ECO:0000313" key="4">
    <source>
        <dbReference type="Proteomes" id="UP000799444"/>
    </source>
</evidence>
<gene>
    <name evidence="3" type="ORF">EJ04DRAFT_514958</name>
</gene>
<keyword evidence="2" id="KW-0732">Signal</keyword>
<evidence type="ECO:0000256" key="1">
    <source>
        <dbReference type="SAM" id="MobiDB-lite"/>
    </source>
</evidence>
<reference evidence="3" key="1">
    <citation type="journal article" date="2020" name="Stud. Mycol.">
        <title>101 Dothideomycetes genomes: a test case for predicting lifestyles and emergence of pathogens.</title>
        <authorList>
            <person name="Haridas S."/>
            <person name="Albert R."/>
            <person name="Binder M."/>
            <person name="Bloem J."/>
            <person name="Labutti K."/>
            <person name="Salamov A."/>
            <person name="Andreopoulos B."/>
            <person name="Baker S."/>
            <person name="Barry K."/>
            <person name="Bills G."/>
            <person name="Bluhm B."/>
            <person name="Cannon C."/>
            <person name="Castanera R."/>
            <person name="Culley D."/>
            <person name="Daum C."/>
            <person name="Ezra D."/>
            <person name="Gonzalez J."/>
            <person name="Henrissat B."/>
            <person name="Kuo A."/>
            <person name="Liang C."/>
            <person name="Lipzen A."/>
            <person name="Lutzoni F."/>
            <person name="Magnuson J."/>
            <person name="Mondo S."/>
            <person name="Nolan M."/>
            <person name="Ohm R."/>
            <person name="Pangilinan J."/>
            <person name="Park H.-J."/>
            <person name="Ramirez L."/>
            <person name="Alfaro M."/>
            <person name="Sun H."/>
            <person name="Tritt A."/>
            <person name="Yoshinaga Y."/>
            <person name="Zwiers L.-H."/>
            <person name="Turgeon B."/>
            <person name="Goodwin S."/>
            <person name="Spatafora J."/>
            <person name="Crous P."/>
            <person name="Grigoriev I."/>
        </authorList>
    </citation>
    <scope>NUCLEOTIDE SEQUENCE</scope>
    <source>
        <strain evidence="3">CBS 125425</strain>
    </source>
</reference>
<sequence length="105" mass="10653">MKFAAITLVLATLALANPAPAADAQIETPAQFEEALAARDPSPAAPEIVARAAGIQLAPRSPKKPKVSNGNNKNNTDSAAGTLSPSKALGLGALGLGVMEVVRLW</sequence>
<organism evidence="3 4">
    <name type="scientific">Polyplosphaeria fusca</name>
    <dbReference type="NCBI Taxonomy" id="682080"/>
    <lineage>
        <taxon>Eukaryota</taxon>
        <taxon>Fungi</taxon>
        <taxon>Dikarya</taxon>
        <taxon>Ascomycota</taxon>
        <taxon>Pezizomycotina</taxon>
        <taxon>Dothideomycetes</taxon>
        <taxon>Pleosporomycetidae</taxon>
        <taxon>Pleosporales</taxon>
        <taxon>Tetraplosphaeriaceae</taxon>
        <taxon>Polyplosphaeria</taxon>
    </lineage>
</organism>
<dbReference type="AlphaFoldDB" id="A0A9P4QTY5"/>
<dbReference type="Proteomes" id="UP000799444">
    <property type="component" value="Unassembled WGS sequence"/>
</dbReference>
<dbReference type="EMBL" id="ML996207">
    <property type="protein sequence ID" value="KAF2730896.1"/>
    <property type="molecule type" value="Genomic_DNA"/>
</dbReference>
<feature type="compositionally biased region" description="Polar residues" evidence="1">
    <location>
        <begin position="68"/>
        <end position="85"/>
    </location>
</feature>
<name>A0A9P4QTY5_9PLEO</name>
<keyword evidence="4" id="KW-1185">Reference proteome</keyword>
<evidence type="ECO:0000313" key="3">
    <source>
        <dbReference type="EMBL" id="KAF2730896.1"/>
    </source>
</evidence>
<feature type="chain" id="PRO_5040264935" evidence="2">
    <location>
        <begin position="17"/>
        <end position="105"/>
    </location>
</feature>
<evidence type="ECO:0000256" key="2">
    <source>
        <dbReference type="SAM" id="SignalP"/>
    </source>
</evidence>
<feature type="signal peptide" evidence="2">
    <location>
        <begin position="1"/>
        <end position="16"/>
    </location>
</feature>
<dbReference type="OrthoDB" id="10550530at2759"/>
<proteinExistence type="predicted"/>
<feature type="region of interest" description="Disordered" evidence="1">
    <location>
        <begin position="55"/>
        <end position="89"/>
    </location>
</feature>
<protein>
    <submittedName>
        <fullName evidence="3">Uncharacterized protein</fullName>
    </submittedName>
</protein>